<dbReference type="EMBL" id="CP002056">
    <property type="protein sequence ID" value="ADI29193.1"/>
    <property type="molecule type" value="Genomic_DNA"/>
</dbReference>
<dbReference type="HOGENOM" id="CLU_150646_12_3_4"/>
<evidence type="ECO:0000313" key="4">
    <source>
        <dbReference type="Proteomes" id="UP000000383"/>
    </source>
</evidence>
<keyword evidence="4" id="KW-1185">Reference proteome</keyword>
<dbReference type="InterPro" id="IPR007167">
    <property type="entry name" value="Fe-transptr_FeoA-like"/>
</dbReference>
<dbReference type="SMART" id="SM00899">
    <property type="entry name" value="FeoA"/>
    <property type="match status" value="1"/>
</dbReference>
<dbReference type="AlphaFoldDB" id="D7DPE9"/>
<dbReference type="RefSeq" id="WP_013147509.1">
    <property type="nucleotide sequence ID" value="NC_014207.1"/>
</dbReference>
<dbReference type="eggNOG" id="COG1918">
    <property type="taxonomic scope" value="Bacteria"/>
</dbReference>
<keyword evidence="1" id="KW-0408">Iron</keyword>
<organism evidence="3 4">
    <name type="scientific">Methylotenera versatilis (strain 301)</name>
    <dbReference type="NCBI Taxonomy" id="666681"/>
    <lineage>
        <taxon>Bacteria</taxon>
        <taxon>Pseudomonadati</taxon>
        <taxon>Pseudomonadota</taxon>
        <taxon>Betaproteobacteria</taxon>
        <taxon>Nitrosomonadales</taxon>
        <taxon>Methylophilaceae</taxon>
        <taxon>Methylotenera</taxon>
    </lineage>
</organism>
<dbReference type="Pfam" id="PF04023">
    <property type="entry name" value="FeoA"/>
    <property type="match status" value="1"/>
</dbReference>
<dbReference type="PANTHER" id="PTHR43151:SF1">
    <property type="entry name" value="SSR2333 PROTEIN"/>
    <property type="match status" value="1"/>
</dbReference>
<dbReference type="InterPro" id="IPR053184">
    <property type="entry name" value="FeoA-like"/>
</dbReference>
<sequence length="76" mass="8511">MQLLSQLKIGQNAIITAIEADEYLFHRLSALGFRVGKPLSIIRRANFNGPLHVRLGTTDVILRDAEATRIRINAEI</sequence>
<evidence type="ECO:0000313" key="3">
    <source>
        <dbReference type="EMBL" id="ADI29193.1"/>
    </source>
</evidence>
<dbReference type="InterPro" id="IPR008988">
    <property type="entry name" value="Transcriptional_repressor_C"/>
</dbReference>
<name>D7DPE9_METV0</name>
<evidence type="ECO:0000256" key="1">
    <source>
        <dbReference type="ARBA" id="ARBA00023004"/>
    </source>
</evidence>
<reference evidence="3 4" key="2">
    <citation type="journal article" date="2011" name="J. Bacteriol.">
        <title>Genomes of three methylotrophs from a single niche uncover genetic and metabolic divergence of Methylophilaceae.</title>
        <authorList>
            <person name="Lapidus A."/>
            <person name="Clum A."/>
            <person name="Labutti K."/>
            <person name="Kaluzhnaya M.G."/>
            <person name="Lim S."/>
            <person name="Beck D.A."/>
            <person name="Glavina Del Rio T."/>
            <person name="Nolan M."/>
            <person name="Mavromatis K."/>
            <person name="Huntemann M."/>
            <person name="Lucas S."/>
            <person name="Lidstrom M.E."/>
            <person name="Ivanova N."/>
            <person name="Chistoserdova L."/>
        </authorList>
    </citation>
    <scope>NUCLEOTIDE SEQUENCE [LARGE SCALE GENOMIC DNA]</scope>
    <source>
        <strain evidence="3 4">301</strain>
    </source>
</reference>
<accession>D7DPE9</accession>
<dbReference type="PANTHER" id="PTHR43151">
    <property type="entry name" value="FEOA FAMILY PROTEIN"/>
    <property type="match status" value="1"/>
</dbReference>
<dbReference type="Gene3D" id="2.30.30.90">
    <property type="match status" value="1"/>
</dbReference>
<feature type="domain" description="Ferrous iron transporter FeoA-like" evidence="2">
    <location>
        <begin position="2"/>
        <end position="74"/>
    </location>
</feature>
<dbReference type="GO" id="GO:0046914">
    <property type="term" value="F:transition metal ion binding"/>
    <property type="evidence" value="ECO:0007669"/>
    <property type="project" value="InterPro"/>
</dbReference>
<reference evidence="4" key="1">
    <citation type="submission" date="2010-05" db="EMBL/GenBank/DDBJ databases">
        <title>Complete sequence of Methylotenera sp. 301.</title>
        <authorList>
            <person name="Lucas S."/>
            <person name="Copeland A."/>
            <person name="Lapidus A."/>
            <person name="Cheng J.-F."/>
            <person name="Bruce D."/>
            <person name="Goodwin L."/>
            <person name="Pitluck S."/>
            <person name="Clum A."/>
            <person name="Land M."/>
            <person name="Hauser L."/>
            <person name="Kyrpides N."/>
            <person name="Ivanova N."/>
            <person name="Chistoservova L."/>
            <person name="Kalyuzhnaya M."/>
            <person name="Woyke T."/>
        </authorList>
    </citation>
    <scope>NUCLEOTIDE SEQUENCE [LARGE SCALE GENOMIC DNA]</scope>
    <source>
        <strain evidence="4">301</strain>
    </source>
</reference>
<dbReference type="STRING" id="666681.M301_0809"/>
<proteinExistence type="predicted"/>
<gene>
    <name evidence="3" type="ordered locus">M301_0809</name>
</gene>
<evidence type="ECO:0000259" key="2">
    <source>
        <dbReference type="SMART" id="SM00899"/>
    </source>
</evidence>
<protein>
    <submittedName>
        <fullName evidence="3">FeoA family protein</fullName>
    </submittedName>
</protein>
<dbReference type="KEGG" id="meh:M301_0809"/>
<dbReference type="InterPro" id="IPR038157">
    <property type="entry name" value="FeoA_core_dom"/>
</dbReference>
<dbReference type="Proteomes" id="UP000000383">
    <property type="component" value="Chromosome"/>
</dbReference>
<dbReference type="OrthoDB" id="7916291at2"/>
<dbReference type="SUPFAM" id="SSF50037">
    <property type="entry name" value="C-terminal domain of transcriptional repressors"/>
    <property type="match status" value="1"/>
</dbReference>